<evidence type="ECO:0000256" key="1">
    <source>
        <dbReference type="SAM" id="MobiDB-lite"/>
    </source>
</evidence>
<dbReference type="Pfam" id="PF20661">
    <property type="entry name" value="SutA-RBD"/>
    <property type="match status" value="1"/>
</dbReference>
<evidence type="ECO:0000259" key="2">
    <source>
        <dbReference type="Pfam" id="PF20661"/>
    </source>
</evidence>
<dbReference type="EMBL" id="JAPNOA010000007">
    <property type="protein sequence ID" value="MCY0963911.1"/>
    <property type="molecule type" value="Genomic_DNA"/>
</dbReference>
<comment type="caution">
    <text evidence="3">The sequence shown here is derived from an EMBL/GenBank/DDBJ whole genome shotgun (WGS) entry which is preliminary data.</text>
</comment>
<feature type="domain" description="Transcriptional regulator SutA RNAP-binding" evidence="2">
    <location>
        <begin position="7"/>
        <end position="38"/>
    </location>
</feature>
<dbReference type="Proteomes" id="UP001150830">
    <property type="component" value="Unassembled WGS sequence"/>
</dbReference>
<dbReference type="InterPro" id="IPR049191">
    <property type="entry name" value="SutA_RBD"/>
</dbReference>
<name>A0A9X3EB19_9GAMM</name>
<keyword evidence="4" id="KW-1185">Reference proteome</keyword>
<organism evidence="3 4">
    <name type="scientific">Parathalassolituus penaei</name>
    <dbReference type="NCBI Taxonomy" id="2997323"/>
    <lineage>
        <taxon>Bacteria</taxon>
        <taxon>Pseudomonadati</taxon>
        <taxon>Pseudomonadota</taxon>
        <taxon>Gammaproteobacteria</taxon>
        <taxon>Oceanospirillales</taxon>
        <taxon>Oceanospirillaceae</taxon>
        <taxon>Parathalassolituus</taxon>
    </lineage>
</organism>
<accession>A0A9X3EB19</accession>
<evidence type="ECO:0000313" key="4">
    <source>
        <dbReference type="Proteomes" id="UP001150830"/>
    </source>
</evidence>
<dbReference type="AlphaFoldDB" id="A0A9X3EB19"/>
<proteinExistence type="predicted"/>
<dbReference type="RefSeq" id="WP_283172130.1">
    <property type="nucleotide sequence ID" value="NZ_JAPNOA010000007.1"/>
</dbReference>
<gene>
    <name evidence="3" type="ORF">OUO13_01770</name>
</gene>
<reference evidence="3" key="1">
    <citation type="submission" date="2022-11" db="EMBL/GenBank/DDBJ databases">
        <title>Parathalassolutuus dongxingensis gen. nov., sp. nov., a novel member of family Oceanospirillaceae isolated from a coastal shrimp pond in Guangxi, China.</title>
        <authorList>
            <person name="Chen H."/>
        </authorList>
    </citation>
    <scope>NUCLEOTIDE SEQUENCE</scope>
    <source>
        <strain evidence="3">G-43</strain>
    </source>
</reference>
<protein>
    <recommendedName>
        <fullName evidence="2">Transcriptional regulator SutA RNAP-binding domain-containing protein</fullName>
    </recommendedName>
</protein>
<feature type="region of interest" description="Disordered" evidence="1">
    <location>
        <begin position="45"/>
        <end position="64"/>
    </location>
</feature>
<sequence length="64" mass="7209">MTQHHEPSHDEVRRKLQDDIAAFLAHGGHIDHVDDGASSCHAWHSANEPHKMPKPVKLHNDVYG</sequence>
<evidence type="ECO:0000313" key="3">
    <source>
        <dbReference type="EMBL" id="MCY0963911.1"/>
    </source>
</evidence>